<sequence length="265" mass="31262">MKHEFKLEEELCIISRYTLDTLFKKCSDAVTLYLFYYYTAKWQKTNQPKATPSYCKKGLGWGDIRFERADKVLRELGLVEKIADKNEKGQIVGWYVRLNYIWSKEKTKSLGNIKPEPMKTRGVENPYSGEKSINALNVNNINALNVNNNNVEIQRIYDFFISSFGKNPNQYKLTPYRKQKIKLRLKDAGEEMLKQAITNTANSPFHRGDNDRGWQADLDFIIRSYEQVERLANMKPKQWKYGDQVFDNEQDYLRYKAYKEKKGEL</sequence>
<gene>
    <name evidence="1" type="ORF">ENV82_04600</name>
</gene>
<evidence type="ECO:0000313" key="1">
    <source>
        <dbReference type="EMBL" id="HGW60689.1"/>
    </source>
</evidence>
<proteinExistence type="predicted"/>
<comment type="caution">
    <text evidence="1">The sequence shown here is derived from an EMBL/GenBank/DDBJ whole genome shotgun (WGS) entry which is preliminary data.</text>
</comment>
<protein>
    <submittedName>
        <fullName evidence="1">Uncharacterized protein</fullName>
    </submittedName>
</protein>
<organism evidence="1">
    <name type="scientific">Caldisericum exile</name>
    <dbReference type="NCBI Taxonomy" id="693075"/>
    <lineage>
        <taxon>Bacteria</taxon>
        <taxon>Pseudomonadati</taxon>
        <taxon>Caldisericota/Cryosericota group</taxon>
        <taxon>Caldisericota</taxon>
        <taxon>Caldisericia</taxon>
        <taxon>Caldisericales</taxon>
        <taxon>Caldisericaceae</taxon>
        <taxon>Caldisericum</taxon>
    </lineage>
</organism>
<dbReference type="EMBL" id="DTHV01000146">
    <property type="protein sequence ID" value="HGW60689.1"/>
    <property type="molecule type" value="Genomic_DNA"/>
</dbReference>
<accession>A0A7C4U118</accession>
<dbReference type="AlphaFoldDB" id="A0A7C4U118"/>
<reference evidence="1" key="1">
    <citation type="journal article" date="2020" name="mSystems">
        <title>Genome- and Community-Level Interaction Insights into Carbon Utilization and Element Cycling Functions of Hydrothermarchaeota in Hydrothermal Sediment.</title>
        <authorList>
            <person name="Zhou Z."/>
            <person name="Liu Y."/>
            <person name="Xu W."/>
            <person name="Pan J."/>
            <person name="Luo Z.H."/>
            <person name="Li M."/>
        </authorList>
    </citation>
    <scope>NUCLEOTIDE SEQUENCE [LARGE SCALE GENOMIC DNA]</scope>
    <source>
        <strain evidence="1">SpSt-794</strain>
    </source>
</reference>
<name>A0A7C4U118_9BACT</name>